<dbReference type="EMBL" id="CAUYUJ010019926">
    <property type="protein sequence ID" value="CAK0894621.1"/>
    <property type="molecule type" value="Genomic_DNA"/>
</dbReference>
<feature type="region of interest" description="Disordered" evidence="1">
    <location>
        <begin position="217"/>
        <end position="236"/>
    </location>
</feature>
<comment type="caution">
    <text evidence="2">The sequence shown here is derived from an EMBL/GenBank/DDBJ whole genome shotgun (WGS) entry which is preliminary data.</text>
</comment>
<feature type="region of interest" description="Disordered" evidence="1">
    <location>
        <begin position="121"/>
        <end position="146"/>
    </location>
</feature>
<feature type="compositionally biased region" description="Basic and acidic residues" evidence="1">
    <location>
        <begin position="132"/>
        <end position="142"/>
    </location>
</feature>
<keyword evidence="3" id="KW-1185">Reference proteome</keyword>
<dbReference type="Proteomes" id="UP001189429">
    <property type="component" value="Unassembled WGS sequence"/>
</dbReference>
<organism evidence="2 3">
    <name type="scientific">Prorocentrum cordatum</name>
    <dbReference type="NCBI Taxonomy" id="2364126"/>
    <lineage>
        <taxon>Eukaryota</taxon>
        <taxon>Sar</taxon>
        <taxon>Alveolata</taxon>
        <taxon>Dinophyceae</taxon>
        <taxon>Prorocentrales</taxon>
        <taxon>Prorocentraceae</taxon>
        <taxon>Prorocentrum</taxon>
    </lineage>
</organism>
<reference evidence="2" key="1">
    <citation type="submission" date="2023-10" db="EMBL/GenBank/DDBJ databases">
        <authorList>
            <person name="Chen Y."/>
            <person name="Shah S."/>
            <person name="Dougan E. K."/>
            <person name="Thang M."/>
            <person name="Chan C."/>
        </authorList>
    </citation>
    <scope>NUCLEOTIDE SEQUENCE [LARGE SCALE GENOMIC DNA]</scope>
</reference>
<evidence type="ECO:0000313" key="3">
    <source>
        <dbReference type="Proteomes" id="UP001189429"/>
    </source>
</evidence>
<feature type="region of interest" description="Disordered" evidence="1">
    <location>
        <begin position="1"/>
        <end position="21"/>
    </location>
</feature>
<protein>
    <submittedName>
        <fullName evidence="2">Uncharacterized protein</fullName>
    </submittedName>
</protein>
<name>A0ABN9X9A3_9DINO</name>
<evidence type="ECO:0000256" key="1">
    <source>
        <dbReference type="SAM" id="MobiDB-lite"/>
    </source>
</evidence>
<evidence type="ECO:0000313" key="2">
    <source>
        <dbReference type="EMBL" id="CAK0894621.1"/>
    </source>
</evidence>
<feature type="region of interest" description="Disordered" evidence="1">
    <location>
        <begin position="181"/>
        <end position="202"/>
    </location>
</feature>
<gene>
    <name evidence="2" type="ORF">PCOR1329_LOCUS73626</name>
</gene>
<accession>A0ABN9X9A3</accession>
<feature type="compositionally biased region" description="Low complexity" evidence="1">
    <location>
        <begin position="225"/>
        <end position="236"/>
    </location>
</feature>
<sequence length="300" mass="31156">MPPPPGSLSGPAATELAPQPSAPPLPNYSGCFVWLPSGCRAAHPFAAQPQWRQDRWGEANLRSAGSKAACDARKSAFDGWCRVTDAVMAHVPSSAQRVPSQGVVPQGAGVDGTSLQTDVGVSRAAGPARTKSHADHPRRTLPEDAPPLPDGAGCYVWLPSGCKAQHARAARVWMRTAPWTSPAGARRTAGRRATPAGGASSSCARCRTTRWWSTCPPRASGQGGLTSSASASGPPASLLRGRVGPQSHVSPIPPCRAVTQHGSARLGGCRGRASGRCLSSRPSECIFRRDLYGSSVVGYA</sequence>
<proteinExistence type="predicted"/>